<evidence type="ECO:0000256" key="2">
    <source>
        <dbReference type="ARBA" id="ARBA00022475"/>
    </source>
</evidence>
<reference evidence="11" key="1">
    <citation type="submission" date="2025-08" db="UniProtKB">
        <authorList>
            <consortium name="RefSeq"/>
        </authorList>
    </citation>
    <scope>IDENTIFICATION</scope>
    <source>
        <tissue evidence="11">Whole body</tissue>
    </source>
</reference>
<keyword evidence="6" id="KW-1133">Transmembrane helix</keyword>
<name>A0A6J1PU58_9HYME</name>
<evidence type="ECO:0000313" key="11">
    <source>
        <dbReference type="RefSeq" id="XP_024872776.1"/>
    </source>
</evidence>
<dbReference type="GeneID" id="112455213"/>
<keyword evidence="9" id="KW-0807">Transducer</keyword>
<dbReference type="AlphaFoldDB" id="A0A6J1PU58"/>
<keyword evidence="4" id="KW-0812">Transmembrane</keyword>
<dbReference type="RefSeq" id="XP_024872776.1">
    <property type="nucleotide sequence ID" value="XM_025017008.1"/>
</dbReference>
<sequence>MLIISMTGVTAVTNVDNPEEFLRQITFSCALLVHLFFESFQAQRLIDHSTYIHTSLMNVTWYQTSSRTRKILIFMLMKTQEPCVLTAGKMFVISMDTFSAVSHIT</sequence>
<dbReference type="Pfam" id="PF02949">
    <property type="entry name" value="7tm_6"/>
    <property type="match status" value="1"/>
</dbReference>
<organism evidence="10 11">
    <name type="scientific">Temnothorax curvispinosus</name>
    <dbReference type="NCBI Taxonomy" id="300111"/>
    <lineage>
        <taxon>Eukaryota</taxon>
        <taxon>Metazoa</taxon>
        <taxon>Ecdysozoa</taxon>
        <taxon>Arthropoda</taxon>
        <taxon>Hexapoda</taxon>
        <taxon>Insecta</taxon>
        <taxon>Pterygota</taxon>
        <taxon>Neoptera</taxon>
        <taxon>Endopterygota</taxon>
        <taxon>Hymenoptera</taxon>
        <taxon>Apocrita</taxon>
        <taxon>Aculeata</taxon>
        <taxon>Formicoidea</taxon>
        <taxon>Formicidae</taxon>
        <taxon>Myrmicinae</taxon>
        <taxon>Temnothorax</taxon>
    </lineage>
</organism>
<evidence type="ECO:0000256" key="6">
    <source>
        <dbReference type="ARBA" id="ARBA00022989"/>
    </source>
</evidence>
<dbReference type="InterPro" id="IPR004117">
    <property type="entry name" value="7tm6_olfct_rcpt"/>
</dbReference>
<keyword evidence="2" id="KW-1003">Cell membrane</keyword>
<dbReference type="GO" id="GO:0005886">
    <property type="term" value="C:plasma membrane"/>
    <property type="evidence" value="ECO:0007669"/>
    <property type="project" value="UniProtKB-SubCell"/>
</dbReference>
<dbReference type="GO" id="GO:0005549">
    <property type="term" value="F:odorant binding"/>
    <property type="evidence" value="ECO:0007669"/>
    <property type="project" value="InterPro"/>
</dbReference>
<dbReference type="GO" id="GO:0007165">
    <property type="term" value="P:signal transduction"/>
    <property type="evidence" value="ECO:0007669"/>
    <property type="project" value="UniProtKB-KW"/>
</dbReference>
<keyword evidence="7" id="KW-0472">Membrane</keyword>
<keyword evidence="10" id="KW-1185">Reference proteome</keyword>
<keyword evidence="8" id="KW-0675">Receptor</keyword>
<feature type="non-terminal residue" evidence="11">
    <location>
        <position position="105"/>
    </location>
</feature>
<evidence type="ECO:0000256" key="8">
    <source>
        <dbReference type="ARBA" id="ARBA00023170"/>
    </source>
</evidence>
<protein>
    <submittedName>
        <fullName evidence="11">Odorant receptor 67a-like</fullName>
    </submittedName>
</protein>
<gene>
    <name evidence="11" type="primary">LOC112455213</name>
</gene>
<comment type="subcellular location">
    <subcellularLocation>
        <location evidence="1">Cell membrane</location>
        <topology evidence="1">Multi-pass membrane protein</topology>
    </subcellularLocation>
</comment>
<dbReference type="PANTHER" id="PTHR21137:SF35">
    <property type="entry name" value="ODORANT RECEPTOR 19A-RELATED"/>
    <property type="match status" value="1"/>
</dbReference>
<evidence type="ECO:0000256" key="7">
    <source>
        <dbReference type="ARBA" id="ARBA00023136"/>
    </source>
</evidence>
<evidence type="ECO:0000256" key="5">
    <source>
        <dbReference type="ARBA" id="ARBA00022725"/>
    </source>
</evidence>
<keyword evidence="5" id="KW-0552">Olfaction</keyword>
<dbReference type="PANTHER" id="PTHR21137">
    <property type="entry name" value="ODORANT RECEPTOR"/>
    <property type="match status" value="1"/>
</dbReference>
<evidence type="ECO:0000256" key="9">
    <source>
        <dbReference type="ARBA" id="ARBA00023224"/>
    </source>
</evidence>
<evidence type="ECO:0000313" key="10">
    <source>
        <dbReference type="Proteomes" id="UP000504618"/>
    </source>
</evidence>
<proteinExistence type="predicted"/>
<dbReference type="GO" id="GO:0004984">
    <property type="term" value="F:olfactory receptor activity"/>
    <property type="evidence" value="ECO:0007669"/>
    <property type="project" value="InterPro"/>
</dbReference>
<dbReference type="OrthoDB" id="7540137at2759"/>
<accession>A0A6J1PU58</accession>
<evidence type="ECO:0000256" key="4">
    <source>
        <dbReference type="ARBA" id="ARBA00022692"/>
    </source>
</evidence>
<evidence type="ECO:0000256" key="1">
    <source>
        <dbReference type="ARBA" id="ARBA00004651"/>
    </source>
</evidence>
<dbReference type="Proteomes" id="UP000504618">
    <property type="component" value="Unplaced"/>
</dbReference>
<evidence type="ECO:0000256" key="3">
    <source>
        <dbReference type="ARBA" id="ARBA00022606"/>
    </source>
</evidence>
<keyword evidence="3" id="KW-0716">Sensory transduction</keyword>